<organism evidence="2 3">
    <name type="scientific">Haloarcula salinisoli</name>
    <dbReference type="NCBI Taxonomy" id="2487746"/>
    <lineage>
        <taxon>Archaea</taxon>
        <taxon>Methanobacteriati</taxon>
        <taxon>Methanobacteriota</taxon>
        <taxon>Stenosarchaea group</taxon>
        <taxon>Halobacteria</taxon>
        <taxon>Halobacteriales</taxon>
        <taxon>Haloarculaceae</taxon>
        <taxon>Haloarcula</taxon>
    </lineage>
</organism>
<dbReference type="RefSeq" id="WP_220590157.1">
    <property type="nucleotide sequence ID" value="NZ_RKLQ01000006.1"/>
</dbReference>
<evidence type="ECO:0000313" key="2">
    <source>
        <dbReference type="EMBL" id="MBX0305967.1"/>
    </source>
</evidence>
<dbReference type="Proteomes" id="UP000783863">
    <property type="component" value="Unassembled WGS sequence"/>
</dbReference>
<name>A0A8J8CA34_9EURY</name>
<sequence length="72" mass="7846">MSDELPAELHPEDLPDDPEVLKRLVCDLYTTVMASDELIKAMDGGPATDGTDLGWLTEHLEPDSPAGHESQE</sequence>
<dbReference type="EMBL" id="RKLQ01000006">
    <property type="protein sequence ID" value="MBX0305967.1"/>
    <property type="molecule type" value="Genomic_DNA"/>
</dbReference>
<evidence type="ECO:0000313" key="3">
    <source>
        <dbReference type="Proteomes" id="UP000783863"/>
    </source>
</evidence>
<dbReference type="AlphaFoldDB" id="A0A8J8CA34"/>
<protein>
    <submittedName>
        <fullName evidence="2">Uncharacterized protein</fullName>
    </submittedName>
</protein>
<proteinExistence type="predicted"/>
<evidence type="ECO:0000256" key="1">
    <source>
        <dbReference type="SAM" id="MobiDB-lite"/>
    </source>
</evidence>
<feature type="region of interest" description="Disordered" evidence="1">
    <location>
        <begin position="42"/>
        <end position="72"/>
    </location>
</feature>
<comment type="caution">
    <text evidence="2">The sequence shown here is derived from an EMBL/GenBank/DDBJ whole genome shotgun (WGS) entry which is preliminary data.</text>
</comment>
<reference evidence="2" key="1">
    <citation type="submission" date="2021-06" db="EMBL/GenBank/DDBJ databases">
        <title>Halomicroarcula sp. F24A a new haloarchaeum isolated from saline soil.</title>
        <authorList>
            <person name="Duran-Viseras A."/>
            <person name="Sanchez-Porro C."/>
            <person name="Ventosa A."/>
        </authorList>
    </citation>
    <scope>NUCLEOTIDE SEQUENCE</scope>
    <source>
        <strain evidence="2">F24A</strain>
    </source>
</reference>
<gene>
    <name evidence="2" type="ORF">EGD98_20170</name>
</gene>
<accession>A0A8J8CA34</accession>
<keyword evidence="3" id="KW-1185">Reference proteome</keyword>